<comment type="caution">
    <text evidence="1">The sequence shown here is derived from an EMBL/GenBank/DDBJ whole genome shotgun (WGS) entry which is preliminary data.</text>
</comment>
<dbReference type="Proteomes" id="UP000024635">
    <property type="component" value="Unassembled WGS sequence"/>
</dbReference>
<gene>
    <name evidence="1" type="primary">Acey_s0006.g3150</name>
    <name evidence="1" type="ORF">Y032_0006g3150</name>
</gene>
<organism evidence="1 2">
    <name type="scientific">Ancylostoma ceylanicum</name>
    <dbReference type="NCBI Taxonomy" id="53326"/>
    <lineage>
        <taxon>Eukaryota</taxon>
        <taxon>Metazoa</taxon>
        <taxon>Ecdysozoa</taxon>
        <taxon>Nematoda</taxon>
        <taxon>Chromadorea</taxon>
        <taxon>Rhabditida</taxon>
        <taxon>Rhabditina</taxon>
        <taxon>Rhabditomorpha</taxon>
        <taxon>Strongyloidea</taxon>
        <taxon>Ancylostomatidae</taxon>
        <taxon>Ancylostomatinae</taxon>
        <taxon>Ancylostoma</taxon>
    </lineage>
</organism>
<evidence type="ECO:0000313" key="2">
    <source>
        <dbReference type="Proteomes" id="UP000024635"/>
    </source>
</evidence>
<reference evidence="2" key="1">
    <citation type="journal article" date="2015" name="Nat. Genet.">
        <title>The genome and transcriptome of the zoonotic hookworm Ancylostoma ceylanicum identify infection-specific gene families.</title>
        <authorList>
            <person name="Schwarz E.M."/>
            <person name="Hu Y."/>
            <person name="Antoshechkin I."/>
            <person name="Miller M.M."/>
            <person name="Sternberg P.W."/>
            <person name="Aroian R.V."/>
        </authorList>
    </citation>
    <scope>NUCLEOTIDE SEQUENCE</scope>
    <source>
        <strain evidence="2">HY135</strain>
    </source>
</reference>
<accession>A0A016VQY3</accession>
<evidence type="ECO:0000313" key="1">
    <source>
        <dbReference type="EMBL" id="EYC29731.1"/>
    </source>
</evidence>
<proteinExistence type="predicted"/>
<name>A0A016VQY3_9BILA</name>
<keyword evidence="2" id="KW-1185">Reference proteome</keyword>
<sequence>MTLYMCTGYQHQVIIIRNRVSIGAGLEFGPRQIAGIGTVRISAVGRDRNVGSVIYGVNPQLIGYHTKKDVARKIDGFVRLYRLFKILRKKNREHITCVCAIKNEKY</sequence>
<dbReference type="EMBL" id="JARK01001342">
    <property type="protein sequence ID" value="EYC29731.1"/>
    <property type="molecule type" value="Genomic_DNA"/>
</dbReference>
<dbReference type="AlphaFoldDB" id="A0A016VQY3"/>
<protein>
    <submittedName>
        <fullName evidence="1">Uncharacterized protein</fullName>
    </submittedName>
</protein>